<evidence type="ECO:0000259" key="2">
    <source>
        <dbReference type="SMART" id="SM00906"/>
    </source>
</evidence>
<dbReference type="PANTHER" id="PTHR46910:SF38">
    <property type="entry name" value="ZN(2)-C6 FUNGAL-TYPE DOMAIN-CONTAINING PROTEIN"/>
    <property type="match status" value="1"/>
</dbReference>
<evidence type="ECO:0000313" key="3">
    <source>
        <dbReference type="EMBL" id="KAK7457804.1"/>
    </source>
</evidence>
<evidence type="ECO:0000256" key="1">
    <source>
        <dbReference type="ARBA" id="ARBA00023242"/>
    </source>
</evidence>
<sequence length="802" mass="91044">MPDNICSSCLSTDSECTHNATQQKRGPKPGSSRAILSQSVKDLVGEILKGTDSQSCLSLDDSETTRELIIKLVTRIKVLEVQLAECRRSHTRLSVPPLEESLPASELSSFDDDEPLQTEETDAAAVDQLSREMAKFTLAPSSLPRRVHFGEANNMLLMVTAMDHRKKVDSNLPEWKSTLKQMKRPEFWELPEWLPVPVPNVLHFEFPDDNELKTLVNAYFTKLHVFFPLLHRPSFEKSLSEGLHLRDNGFGALVLAICAVACRHRYEQRSTDDPDTVFLSSGMKWFKQLPIQEFSFGQDVTLYHLQMYCLAMHYLQNVATGPDVGNMMTAIAVRLVQERGAHRHASLDVKDLKSKKEAELWKRVFWTLLMIDMKVSMVFGSPRGMSTQDFDIDLPIECDDEYWDNDDPDRAFVQPPGKPALIAYWNHYMKLVEITTFAQQALYSVRNSELWRRMGVSSRAWKQKAIVEIDADLTRWFESVPDHLRWDPNCQNEIFFAQSSILYSMYYWIQIQIHRRFIPRPGQTALSSPSLRICTNAARSCVHVVETCLKRVFITHSHFLLPLFSSAMILAVSLWRGMQINPGFNPREEFLGIYKCIDLLRLYESRRYTLAGRLVDIINTVMAVSQWPPSLAELNSLSSGFDSAHDPNMSSPTHTVLEQTVNESQTDLKQSMIGQHLPYLQNYLNSQPFGSVHSTNIDTSDPFPSTHGGKIQASGPPTFGYQSSFTREELAVFDESSTIGTHITHLQPTNQIAAPLLSDTQDHDWDIFMTSVDQLLSTMESSEAISATCLQPLDLDVPVQSR</sequence>
<dbReference type="SMART" id="SM00906">
    <property type="entry name" value="Fungal_trans"/>
    <property type="match status" value="1"/>
</dbReference>
<organism evidence="3 4">
    <name type="scientific">Marasmiellus scandens</name>
    <dbReference type="NCBI Taxonomy" id="2682957"/>
    <lineage>
        <taxon>Eukaryota</taxon>
        <taxon>Fungi</taxon>
        <taxon>Dikarya</taxon>
        <taxon>Basidiomycota</taxon>
        <taxon>Agaricomycotina</taxon>
        <taxon>Agaricomycetes</taxon>
        <taxon>Agaricomycetidae</taxon>
        <taxon>Agaricales</taxon>
        <taxon>Marasmiineae</taxon>
        <taxon>Omphalotaceae</taxon>
        <taxon>Marasmiellus</taxon>
    </lineage>
</organism>
<dbReference type="EMBL" id="JBANRG010000019">
    <property type="protein sequence ID" value="KAK7457804.1"/>
    <property type="molecule type" value="Genomic_DNA"/>
</dbReference>
<proteinExistence type="predicted"/>
<dbReference type="Pfam" id="PF04082">
    <property type="entry name" value="Fungal_trans"/>
    <property type="match status" value="1"/>
</dbReference>
<keyword evidence="4" id="KW-1185">Reference proteome</keyword>
<evidence type="ECO:0000313" key="4">
    <source>
        <dbReference type="Proteomes" id="UP001498398"/>
    </source>
</evidence>
<name>A0ABR1JD07_9AGAR</name>
<dbReference type="Proteomes" id="UP001498398">
    <property type="component" value="Unassembled WGS sequence"/>
</dbReference>
<protein>
    <submittedName>
        <fullName evidence="3">Gypsy retrotransposon integrase-like protein 1</fullName>
    </submittedName>
</protein>
<keyword evidence="1" id="KW-0539">Nucleus</keyword>
<dbReference type="InterPro" id="IPR050987">
    <property type="entry name" value="AtrR-like"/>
</dbReference>
<feature type="domain" description="Xylanolytic transcriptional activator regulatory" evidence="2">
    <location>
        <begin position="325"/>
        <end position="401"/>
    </location>
</feature>
<reference evidence="3 4" key="1">
    <citation type="submission" date="2024-01" db="EMBL/GenBank/DDBJ databases">
        <title>A draft genome for the cacao thread blight pathogen Marasmiellus scandens.</title>
        <authorList>
            <person name="Baruah I.K."/>
            <person name="Leung J."/>
            <person name="Bukari Y."/>
            <person name="Amoako-Attah I."/>
            <person name="Meinhardt L.W."/>
            <person name="Bailey B.A."/>
            <person name="Cohen S.P."/>
        </authorList>
    </citation>
    <scope>NUCLEOTIDE SEQUENCE [LARGE SCALE GENOMIC DNA]</scope>
    <source>
        <strain evidence="3 4">GH-19</strain>
    </source>
</reference>
<comment type="caution">
    <text evidence="3">The sequence shown here is derived from an EMBL/GenBank/DDBJ whole genome shotgun (WGS) entry which is preliminary data.</text>
</comment>
<dbReference type="CDD" id="cd12148">
    <property type="entry name" value="fungal_TF_MHR"/>
    <property type="match status" value="1"/>
</dbReference>
<dbReference type="PANTHER" id="PTHR46910">
    <property type="entry name" value="TRANSCRIPTION FACTOR PDR1"/>
    <property type="match status" value="1"/>
</dbReference>
<dbReference type="InterPro" id="IPR007219">
    <property type="entry name" value="XnlR_reg_dom"/>
</dbReference>
<accession>A0ABR1JD07</accession>
<gene>
    <name evidence="3" type="primary">GIN1_17</name>
    <name evidence="3" type="ORF">VKT23_010146</name>
</gene>